<accession>A0A7W3JT89</accession>
<dbReference type="EMBL" id="JACGWU010000001">
    <property type="protein sequence ID" value="MBA8828806.1"/>
    <property type="molecule type" value="Genomic_DNA"/>
</dbReference>
<feature type="transmembrane region" description="Helical" evidence="1">
    <location>
        <begin position="103"/>
        <end position="123"/>
    </location>
</feature>
<keyword evidence="1" id="KW-0812">Transmembrane</keyword>
<dbReference type="AlphaFoldDB" id="A0A7W3JT89"/>
<dbReference type="SUPFAM" id="SSF81324">
    <property type="entry name" value="Voltage-gated potassium channels"/>
    <property type="match status" value="1"/>
</dbReference>
<proteinExistence type="predicted"/>
<dbReference type="RefSeq" id="WP_246323514.1">
    <property type="nucleotide sequence ID" value="NZ_JACGWU010000001.1"/>
</dbReference>
<keyword evidence="3" id="KW-1185">Reference proteome</keyword>
<protein>
    <submittedName>
        <fullName evidence="2">Putative membrane protein</fullName>
    </submittedName>
</protein>
<gene>
    <name evidence="2" type="ORF">FB555_000877</name>
</gene>
<dbReference type="Proteomes" id="UP000524237">
    <property type="component" value="Unassembled WGS sequence"/>
</dbReference>
<reference evidence="2 3" key="1">
    <citation type="submission" date="2020-07" db="EMBL/GenBank/DDBJ databases">
        <title>Sequencing the genomes of 1000 actinobacteria strains.</title>
        <authorList>
            <person name="Klenk H.-P."/>
        </authorList>
    </citation>
    <scope>NUCLEOTIDE SEQUENCE [LARGE SCALE GENOMIC DNA]</scope>
    <source>
        <strain evidence="2 3">DSM 23737</strain>
    </source>
</reference>
<feature type="transmembrane region" description="Helical" evidence="1">
    <location>
        <begin position="15"/>
        <end position="33"/>
    </location>
</feature>
<keyword evidence="1" id="KW-1133">Transmembrane helix</keyword>
<feature type="transmembrane region" description="Helical" evidence="1">
    <location>
        <begin position="39"/>
        <end position="57"/>
    </location>
</feature>
<feature type="transmembrane region" description="Helical" evidence="1">
    <location>
        <begin position="202"/>
        <end position="223"/>
    </location>
</feature>
<organism evidence="2 3">
    <name type="scientific">Alpinimonas psychrophila</name>
    <dbReference type="NCBI Taxonomy" id="748908"/>
    <lineage>
        <taxon>Bacteria</taxon>
        <taxon>Bacillati</taxon>
        <taxon>Actinomycetota</taxon>
        <taxon>Actinomycetes</taxon>
        <taxon>Micrococcales</taxon>
        <taxon>Microbacteriaceae</taxon>
        <taxon>Alpinimonas</taxon>
    </lineage>
</organism>
<evidence type="ECO:0000256" key="1">
    <source>
        <dbReference type="SAM" id="Phobius"/>
    </source>
</evidence>
<sequence length="227" mass="25178">MPRTQASPRKAEHRWPAFAAIAVMLLLDIYSPPTFIPKIALIVTVGVLLIPLIVLNPHRLTRETRWSRWLSIGLALVLAIANQVDVVWIIHGLISGGTGGITVLWGALQVWVASVVTFALIYWELDRGGPVARGTLTRVQLQLADFKFPQDEDESSVAEVTKRSSTRSDWRPGFVDYLYMSSTNMMAFSPTDVMPLSSRAKLFMMLQSMTGFVLLALVIARSVNILA</sequence>
<name>A0A7W3JT89_9MICO</name>
<feature type="transmembrane region" description="Helical" evidence="1">
    <location>
        <begin position="69"/>
        <end position="91"/>
    </location>
</feature>
<evidence type="ECO:0000313" key="2">
    <source>
        <dbReference type="EMBL" id="MBA8828806.1"/>
    </source>
</evidence>
<evidence type="ECO:0000313" key="3">
    <source>
        <dbReference type="Proteomes" id="UP000524237"/>
    </source>
</evidence>
<keyword evidence="1" id="KW-0472">Membrane</keyword>
<comment type="caution">
    <text evidence="2">The sequence shown here is derived from an EMBL/GenBank/DDBJ whole genome shotgun (WGS) entry which is preliminary data.</text>
</comment>